<dbReference type="PANTHER" id="PTHR32089:SF112">
    <property type="entry name" value="LYSOZYME-LIKE PROTEIN-RELATED"/>
    <property type="match status" value="1"/>
</dbReference>
<dbReference type="InterPro" id="IPR004090">
    <property type="entry name" value="Chemotax_Me-accpt_rcpt"/>
</dbReference>
<accession>A0A918XNQ6</accession>
<dbReference type="SMART" id="SM00283">
    <property type="entry name" value="MA"/>
    <property type="match status" value="1"/>
</dbReference>
<dbReference type="AlphaFoldDB" id="A0A918XNQ6"/>
<evidence type="ECO:0000259" key="16">
    <source>
        <dbReference type="PROSITE" id="PS50885"/>
    </source>
</evidence>
<organism evidence="17 18">
    <name type="scientific">Thalassobaculum fulvum</name>
    <dbReference type="NCBI Taxonomy" id="1633335"/>
    <lineage>
        <taxon>Bacteria</taxon>
        <taxon>Pseudomonadati</taxon>
        <taxon>Pseudomonadota</taxon>
        <taxon>Alphaproteobacteria</taxon>
        <taxon>Rhodospirillales</taxon>
        <taxon>Thalassobaculaceae</taxon>
        <taxon>Thalassobaculum</taxon>
    </lineage>
</organism>
<evidence type="ECO:0000256" key="3">
    <source>
        <dbReference type="ARBA" id="ARBA00022481"/>
    </source>
</evidence>
<keyword evidence="18" id="KW-1185">Reference proteome</keyword>
<evidence type="ECO:0000256" key="2">
    <source>
        <dbReference type="ARBA" id="ARBA00022475"/>
    </source>
</evidence>
<dbReference type="PRINTS" id="PR00260">
    <property type="entry name" value="CHEMTRNSDUCR"/>
</dbReference>
<evidence type="ECO:0000256" key="8">
    <source>
        <dbReference type="ARBA" id="ARBA00023136"/>
    </source>
</evidence>
<dbReference type="GO" id="GO:0006935">
    <property type="term" value="P:chemotaxis"/>
    <property type="evidence" value="ECO:0007669"/>
    <property type="project" value="UniProtKB-KW"/>
</dbReference>
<keyword evidence="2" id="KW-1003">Cell membrane</keyword>
<evidence type="ECO:0000256" key="1">
    <source>
        <dbReference type="ARBA" id="ARBA00004429"/>
    </source>
</evidence>
<evidence type="ECO:0000256" key="7">
    <source>
        <dbReference type="ARBA" id="ARBA00022989"/>
    </source>
</evidence>
<dbReference type="InterPro" id="IPR003660">
    <property type="entry name" value="HAMP_dom"/>
</dbReference>
<evidence type="ECO:0000256" key="5">
    <source>
        <dbReference type="ARBA" id="ARBA00022519"/>
    </source>
</evidence>
<dbReference type="GO" id="GO:0004888">
    <property type="term" value="F:transmembrane signaling receptor activity"/>
    <property type="evidence" value="ECO:0007669"/>
    <property type="project" value="InterPro"/>
</dbReference>
<feature type="domain" description="HAMP" evidence="16">
    <location>
        <begin position="220"/>
        <end position="272"/>
    </location>
</feature>
<feature type="coiled-coil region" evidence="12">
    <location>
        <begin position="366"/>
        <end position="393"/>
    </location>
</feature>
<keyword evidence="6 13" id="KW-0812">Transmembrane</keyword>
<feature type="transmembrane region" description="Helical" evidence="13">
    <location>
        <begin position="16"/>
        <end position="39"/>
    </location>
</feature>
<evidence type="ECO:0000259" key="15">
    <source>
        <dbReference type="PROSITE" id="PS50192"/>
    </source>
</evidence>
<dbReference type="Gene3D" id="1.10.287.950">
    <property type="entry name" value="Methyl-accepting chemotaxis protein"/>
    <property type="match status" value="1"/>
</dbReference>
<dbReference type="Pfam" id="PF02203">
    <property type="entry name" value="TarH"/>
    <property type="match status" value="1"/>
</dbReference>
<gene>
    <name evidence="17" type="ORF">GCM10017083_05610</name>
</gene>
<evidence type="ECO:0000256" key="12">
    <source>
        <dbReference type="SAM" id="Coils"/>
    </source>
</evidence>
<keyword evidence="5" id="KW-0997">Cell inner membrane</keyword>
<dbReference type="GO" id="GO:0007165">
    <property type="term" value="P:signal transduction"/>
    <property type="evidence" value="ECO:0007669"/>
    <property type="project" value="UniProtKB-KW"/>
</dbReference>
<dbReference type="EMBL" id="BMZS01000001">
    <property type="protein sequence ID" value="GHD41330.1"/>
    <property type="molecule type" value="Genomic_DNA"/>
</dbReference>
<dbReference type="PROSITE" id="PS50885">
    <property type="entry name" value="HAMP"/>
    <property type="match status" value="1"/>
</dbReference>
<comment type="subcellular location">
    <subcellularLocation>
        <location evidence="1">Cell inner membrane</location>
        <topology evidence="1">Multi-pass membrane protein</topology>
    </subcellularLocation>
</comment>
<evidence type="ECO:0000313" key="18">
    <source>
        <dbReference type="Proteomes" id="UP000630353"/>
    </source>
</evidence>
<reference evidence="17" key="1">
    <citation type="journal article" date="2014" name="Int. J. Syst. Evol. Microbiol.">
        <title>Complete genome sequence of Corynebacterium casei LMG S-19264T (=DSM 44701T), isolated from a smear-ripened cheese.</title>
        <authorList>
            <consortium name="US DOE Joint Genome Institute (JGI-PGF)"/>
            <person name="Walter F."/>
            <person name="Albersmeier A."/>
            <person name="Kalinowski J."/>
            <person name="Ruckert C."/>
        </authorList>
    </citation>
    <scope>NUCLEOTIDE SEQUENCE</scope>
    <source>
        <strain evidence="17">KCTC 42651</strain>
    </source>
</reference>
<dbReference type="PROSITE" id="PS50192">
    <property type="entry name" value="T_SNARE"/>
    <property type="match status" value="1"/>
</dbReference>
<name>A0A918XNQ6_9PROT</name>
<dbReference type="SMART" id="SM00304">
    <property type="entry name" value="HAMP"/>
    <property type="match status" value="1"/>
</dbReference>
<dbReference type="Proteomes" id="UP000630353">
    <property type="component" value="Unassembled WGS sequence"/>
</dbReference>
<keyword evidence="9 11" id="KW-0807">Transducer</keyword>
<dbReference type="InterPro" id="IPR004089">
    <property type="entry name" value="MCPsignal_dom"/>
</dbReference>
<keyword evidence="4" id="KW-0145">Chemotaxis</keyword>
<sequence length="565" mass="58945">MNRVTLLLSGTIRARLVSLAAVLSLGLVVVGTVGLLTAYDSRGRLQTVYQDRTIPLGQIAEINDRMADNVLALYGAASEAKAGRTAGAGSVTGRVEENIASITTIWRQFMATYLTPEEAKIAESYAADRKAFVEQGLKPALALVAKADFAALDSFTTSTLLPLYATAKAEAEQLMALQIEVAASEYAAAETTFTTAFAGAVGLLSLFIALGVFAGRSTIRAVMRPLGHLIEVMGEIAKGNYDNRIGIERRDELGQALEHLEDMQAKLHATREEERRAAREKEERTARLDALTAGFDSAVSTVLKTVASASTELQSTAASMTATAEQTSQQALAVSTAAEEAGSNVQTVASASEELSSSIAEIGSQVRQSTAVANRAKDEADQANARVQGLASAAQQIGMVITLIQDIAEQTNLLALNATIEAARAGEAGKGFAVVASEVKSLASQTAKATEEIAGQIASIQTASTDSVASIESIARVIEEVNQISTMIASAVEQQTAATAEIARNVQQAATGTTDVTRNISGVNEAASETGAAASQVLASSSELSQQAEGLRSLVERFLADVKAA</sequence>
<evidence type="ECO:0000256" key="13">
    <source>
        <dbReference type="SAM" id="Phobius"/>
    </source>
</evidence>
<comment type="similarity">
    <text evidence="10">Belongs to the methyl-accepting chemotaxis (MCP) protein family.</text>
</comment>
<dbReference type="PROSITE" id="PS50111">
    <property type="entry name" value="CHEMOTAXIS_TRANSDUC_2"/>
    <property type="match status" value="1"/>
</dbReference>
<evidence type="ECO:0000256" key="10">
    <source>
        <dbReference type="ARBA" id="ARBA00029447"/>
    </source>
</evidence>
<evidence type="ECO:0000256" key="11">
    <source>
        <dbReference type="PROSITE-ProRule" id="PRU00284"/>
    </source>
</evidence>
<feature type="transmembrane region" description="Helical" evidence="13">
    <location>
        <begin position="193"/>
        <end position="214"/>
    </location>
</feature>
<evidence type="ECO:0000259" key="14">
    <source>
        <dbReference type="PROSITE" id="PS50111"/>
    </source>
</evidence>
<reference evidence="17" key="2">
    <citation type="submission" date="2020-09" db="EMBL/GenBank/DDBJ databases">
        <authorList>
            <person name="Sun Q."/>
            <person name="Kim S."/>
        </authorList>
    </citation>
    <scope>NUCLEOTIDE SEQUENCE</scope>
    <source>
        <strain evidence="17">KCTC 42651</strain>
    </source>
</reference>
<dbReference type="GO" id="GO:0005886">
    <property type="term" value="C:plasma membrane"/>
    <property type="evidence" value="ECO:0007669"/>
    <property type="project" value="UniProtKB-SubCell"/>
</dbReference>
<feature type="domain" description="T-SNARE coiled-coil homology" evidence="15">
    <location>
        <begin position="461"/>
        <end position="523"/>
    </location>
</feature>
<proteinExistence type="inferred from homology"/>
<keyword evidence="3" id="KW-0488">Methylation</keyword>
<keyword evidence="8 13" id="KW-0472">Membrane</keyword>
<dbReference type="InterPro" id="IPR000727">
    <property type="entry name" value="T_SNARE_dom"/>
</dbReference>
<keyword evidence="7 13" id="KW-1133">Transmembrane helix</keyword>
<evidence type="ECO:0000313" key="17">
    <source>
        <dbReference type="EMBL" id="GHD41330.1"/>
    </source>
</evidence>
<dbReference type="Pfam" id="PF00672">
    <property type="entry name" value="HAMP"/>
    <property type="match status" value="1"/>
</dbReference>
<protein>
    <submittedName>
        <fullName evidence="17">Methyl-accepting chemotaxis protein</fullName>
    </submittedName>
</protein>
<evidence type="ECO:0000256" key="6">
    <source>
        <dbReference type="ARBA" id="ARBA00022692"/>
    </source>
</evidence>
<keyword evidence="12" id="KW-0175">Coiled coil</keyword>
<feature type="domain" description="Methyl-accepting transducer" evidence="14">
    <location>
        <begin position="309"/>
        <end position="545"/>
    </location>
</feature>
<dbReference type="SUPFAM" id="SSF58104">
    <property type="entry name" value="Methyl-accepting chemotaxis protein (MCP) signaling domain"/>
    <property type="match status" value="1"/>
</dbReference>
<dbReference type="Pfam" id="PF00015">
    <property type="entry name" value="MCPsignal"/>
    <property type="match status" value="1"/>
</dbReference>
<dbReference type="CDD" id="cd06225">
    <property type="entry name" value="HAMP"/>
    <property type="match status" value="1"/>
</dbReference>
<feature type="coiled-coil region" evidence="12">
    <location>
        <begin position="253"/>
        <end position="280"/>
    </location>
</feature>
<dbReference type="Gene3D" id="6.10.340.10">
    <property type="match status" value="1"/>
</dbReference>
<dbReference type="RefSeq" id="WP_189987375.1">
    <property type="nucleotide sequence ID" value="NZ_BMZS01000001.1"/>
</dbReference>
<comment type="caution">
    <text evidence="17">The sequence shown here is derived from an EMBL/GenBank/DDBJ whole genome shotgun (WGS) entry which is preliminary data.</text>
</comment>
<dbReference type="PANTHER" id="PTHR32089">
    <property type="entry name" value="METHYL-ACCEPTING CHEMOTAXIS PROTEIN MCPB"/>
    <property type="match status" value="1"/>
</dbReference>
<dbReference type="InterPro" id="IPR003122">
    <property type="entry name" value="Tar_rcpt_lig-bd"/>
</dbReference>
<evidence type="ECO:0000256" key="9">
    <source>
        <dbReference type="ARBA" id="ARBA00023224"/>
    </source>
</evidence>
<evidence type="ECO:0000256" key="4">
    <source>
        <dbReference type="ARBA" id="ARBA00022500"/>
    </source>
</evidence>